<dbReference type="EMBL" id="LN902841">
    <property type="protein sequence ID" value="CDS35716.1"/>
    <property type="molecule type" value="Genomic_DNA"/>
</dbReference>
<gene>
    <name evidence="4" type="ORF">EmuJ_001165900</name>
</gene>
<dbReference type="PROSITE" id="PS50071">
    <property type="entry name" value="HOMEOBOX_2"/>
    <property type="match status" value="1"/>
</dbReference>
<dbReference type="Gene3D" id="1.10.260.40">
    <property type="entry name" value="lambda repressor-like DNA-binding domains"/>
    <property type="match status" value="1"/>
</dbReference>
<keyword evidence="1 2" id="KW-0539">Nucleus</keyword>
<dbReference type="InterPro" id="IPR010982">
    <property type="entry name" value="Lambda_DNA-bd_dom_sf"/>
</dbReference>
<evidence type="ECO:0000313" key="5">
    <source>
        <dbReference type="Proteomes" id="UP000017246"/>
    </source>
</evidence>
<organism evidence="4 5">
    <name type="scientific">Echinococcus multilocularis</name>
    <name type="common">Fox tapeworm</name>
    <dbReference type="NCBI Taxonomy" id="6211"/>
    <lineage>
        <taxon>Eukaryota</taxon>
        <taxon>Metazoa</taxon>
        <taxon>Spiralia</taxon>
        <taxon>Lophotrochozoa</taxon>
        <taxon>Platyhelminthes</taxon>
        <taxon>Cestoda</taxon>
        <taxon>Eucestoda</taxon>
        <taxon>Cyclophyllidea</taxon>
        <taxon>Taeniidae</taxon>
        <taxon>Echinococcus</taxon>
    </lineage>
</organism>
<dbReference type="Gene3D" id="1.10.10.60">
    <property type="entry name" value="Homeodomain-like"/>
    <property type="match status" value="1"/>
</dbReference>
<accession>A0A068XZY5</accession>
<dbReference type="InterPro" id="IPR001356">
    <property type="entry name" value="HD"/>
</dbReference>
<reference evidence="4" key="2">
    <citation type="submission" date="2015-11" db="EMBL/GenBank/DDBJ databases">
        <authorList>
            <person name="Zhang Y."/>
            <person name="Guo Z."/>
        </authorList>
    </citation>
    <scope>NUCLEOTIDE SEQUENCE</scope>
</reference>
<dbReference type="InterPro" id="IPR009057">
    <property type="entry name" value="Homeodomain-like_sf"/>
</dbReference>
<dbReference type="GO" id="GO:0003677">
    <property type="term" value="F:DNA binding"/>
    <property type="evidence" value="ECO:0007669"/>
    <property type="project" value="UniProtKB-UniRule"/>
</dbReference>
<evidence type="ECO:0000256" key="2">
    <source>
        <dbReference type="RuleBase" id="RU000682"/>
    </source>
</evidence>
<keyword evidence="5" id="KW-1185">Reference proteome</keyword>
<dbReference type="Proteomes" id="UP000017246">
    <property type="component" value="Unassembled WGS sequence"/>
</dbReference>
<feature type="domain" description="Homeobox" evidence="3">
    <location>
        <begin position="212"/>
        <end position="272"/>
    </location>
</feature>
<keyword evidence="1 2" id="KW-0371">Homeobox</keyword>
<dbReference type="GO" id="GO:0005634">
    <property type="term" value="C:nucleus"/>
    <property type="evidence" value="ECO:0007669"/>
    <property type="project" value="UniProtKB-SubCell"/>
</dbReference>
<reference evidence="4" key="1">
    <citation type="journal article" date="2013" name="Nature">
        <title>The genomes of four tapeworm species reveal adaptations to parasitism.</title>
        <authorList>
            <person name="Tsai I.J."/>
            <person name="Zarowiecki M."/>
            <person name="Holroyd N."/>
            <person name="Garciarrubio A."/>
            <person name="Sanchez-Flores A."/>
            <person name="Brooks K.L."/>
            <person name="Tracey A."/>
            <person name="Bobes R.J."/>
            <person name="Fragoso G."/>
            <person name="Sciutto E."/>
            <person name="Aslett M."/>
            <person name="Beasley H."/>
            <person name="Bennett H.M."/>
            <person name="Cai J."/>
            <person name="Camicia F."/>
            <person name="Clark R."/>
            <person name="Cucher M."/>
            <person name="De Silva N."/>
            <person name="Day T.A."/>
            <person name="Deplazes P."/>
            <person name="Estrada K."/>
            <person name="Fernandez C."/>
            <person name="Holland P.W."/>
            <person name="Hou J."/>
            <person name="Hu S."/>
            <person name="Huckvale T."/>
            <person name="Hung S.S."/>
            <person name="Kamenetzky L."/>
            <person name="Keane J.A."/>
            <person name="Kiss F."/>
            <person name="Koziol U."/>
            <person name="Lambert O."/>
            <person name="Liu K."/>
            <person name="Luo X."/>
            <person name="Luo Y."/>
            <person name="Macchiaroli N."/>
            <person name="Nichol S."/>
            <person name="Paps J."/>
            <person name="Parkinson J."/>
            <person name="Pouchkina-Stantcheva N."/>
            <person name="Riddiford N."/>
            <person name="Rosenzvit M."/>
            <person name="Salinas G."/>
            <person name="Wasmuth J.D."/>
            <person name="Zamanian M."/>
            <person name="Zheng Y."/>
            <person name="Cai X."/>
            <person name="Soberon X."/>
            <person name="Olson P.D."/>
            <person name="Laclette J.P."/>
            <person name="Brehm K."/>
            <person name="Berriman M."/>
            <person name="Garciarrubio A."/>
            <person name="Bobes R.J."/>
            <person name="Fragoso G."/>
            <person name="Sanchez-Flores A."/>
            <person name="Estrada K."/>
            <person name="Cevallos M.A."/>
            <person name="Morett E."/>
            <person name="Gonzalez V."/>
            <person name="Portillo T."/>
            <person name="Ochoa-Leyva A."/>
            <person name="Jose M.V."/>
            <person name="Sciutto E."/>
            <person name="Landa A."/>
            <person name="Jimenez L."/>
            <person name="Valdes V."/>
            <person name="Carrero J.C."/>
            <person name="Larralde C."/>
            <person name="Morales-Montor J."/>
            <person name="Limon-Lason J."/>
            <person name="Soberon X."/>
            <person name="Laclette J.P."/>
        </authorList>
    </citation>
    <scope>NUCLEOTIDE SEQUENCE [LARGE SCALE GENOMIC DNA]</scope>
</reference>
<dbReference type="Pfam" id="PF00046">
    <property type="entry name" value="Homeodomain"/>
    <property type="match status" value="1"/>
</dbReference>
<keyword evidence="1 2" id="KW-0238">DNA-binding</keyword>
<sequence>MSTDEQASLKERLKTYPVEPFDRDTNVFPYYIIFTKDNVKVRVPIALDSNAYRCVQENSPRFLEKLKDQLFSKFPEVSSEKTPVVPKLDSKKFYILVSDTSKKDVTLALPSISSMTNSLFDEMVNFRREFRRIRCFYGLTYDDVAQSILNCYKVDQSAYMLYRLEMCSLTAWKHSQELALIRRWVADMKTPKQRARLFPPPKLKQSLLMRYEKLAAKSVTFTKDQQEELEKFYLKKKKPSNEDLRELKEQLGLQVWKMRYWLRERSLNDENA</sequence>
<dbReference type="AlphaFoldDB" id="A0A068XZY5"/>
<name>A0A068XZY5_ECHMU</name>
<evidence type="ECO:0000256" key="1">
    <source>
        <dbReference type="PROSITE-ProRule" id="PRU00108"/>
    </source>
</evidence>
<dbReference type="OrthoDB" id="6233441at2759"/>
<evidence type="ECO:0000259" key="3">
    <source>
        <dbReference type="PROSITE" id="PS50071"/>
    </source>
</evidence>
<dbReference type="CDD" id="cd00086">
    <property type="entry name" value="homeodomain"/>
    <property type="match status" value="1"/>
</dbReference>
<protein>
    <submittedName>
        <fullName evidence="4">Homeodomain</fullName>
    </submittedName>
</protein>
<proteinExistence type="predicted"/>
<dbReference type="OMA" id="YRCVQEN"/>
<dbReference type="SUPFAM" id="SSF46689">
    <property type="entry name" value="Homeodomain-like"/>
    <property type="match status" value="1"/>
</dbReference>
<comment type="subcellular location">
    <subcellularLocation>
        <location evidence="1 2">Nucleus</location>
    </subcellularLocation>
</comment>
<evidence type="ECO:0000313" key="4">
    <source>
        <dbReference type="EMBL" id="CDS35716.1"/>
    </source>
</evidence>
<dbReference type="STRING" id="6211.A0A068XZY5"/>